<evidence type="ECO:0000256" key="1">
    <source>
        <dbReference type="ARBA" id="ARBA00008356"/>
    </source>
</evidence>
<evidence type="ECO:0000259" key="4">
    <source>
        <dbReference type="SMART" id="SM01075"/>
    </source>
</evidence>
<sequence>MAAHAAAQSPPKSPLRRKGRGALMAAAAAEQKGIIAAGGEVPDQFANWRSVKSRVRAGGKLAAMALELQQTLGSSPPGAATAPRTSTRQEPKRTAAQVGAAVSPVQAKRRKGARGPGEASGKQTGRPLPPKYAQLEALFRKLEGVCSLLASRKKACTFENVRKPLEDTTGRRFTLPLLAQLVGVHPDAFTLHYMPARRPAPACAGTGLLTDAQTPPGAKWELRILLQPVPPAAVTPDQGAQPDRDPALVPSCGPSALQEQSQRRVQAFRERLRRAAETAHRSFLHQHALPDTHGWHPAFDLDQVPDIPCAPLPSPPGSRAAPCPATAPASAACSPSSELAVDPAARSPSSGHAGSPFGPLEPRPTRVAGPPTPRSLAATFDLVAGTTGDARGDMGRKGSRRLRASGPGEEPSARERHEPSGATEEQGAAGRTHSNPYCIDSRGGSSRGKQTSTSSATDSDCRVIESAGCESGAAASPTVWLPAGGEAAAASLQGVPLDILRQVAAKQRRQEADNGAAAMAQRRRRRMLAQLPGLVNLLRSVAQEEGRCVLRQEQLLARLVRAHPRLTDQGEVLEQLALLRDLAPTFLSSPTATAAAAPLLRINLNADMVALKRTLTTAV</sequence>
<evidence type="ECO:0000256" key="2">
    <source>
        <dbReference type="ARBA" id="ARBA00023306"/>
    </source>
</evidence>
<dbReference type="SUPFAM" id="SSF46785">
    <property type="entry name" value="Winged helix' DNA-binding domain"/>
    <property type="match status" value="1"/>
</dbReference>
<dbReference type="InterPro" id="IPR045173">
    <property type="entry name" value="Cdt1"/>
</dbReference>
<name>A0A1Y1IN40_KLENI</name>
<dbReference type="InterPro" id="IPR032054">
    <property type="entry name" value="Cdt1_C"/>
</dbReference>
<evidence type="ECO:0000313" key="5">
    <source>
        <dbReference type="EMBL" id="GAQ90176.1"/>
    </source>
</evidence>
<dbReference type="GO" id="GO:0003677">
    <property type="term" value="F:DNA binding"/>
    <property type="evidence" value="ECO:0000318"/>
    <property type="project" value="GO_Central"/>
</dbReference>
<keyword evidence="6" id="KW-1185">Reference proteome</keyword>
<dbReference type="STRING" id="105231.A0A1Y1IN40"/>
<dbReference type="EMBL" id="DF237558">
    <property type="protein sequence ID" value="GAQ90176.1"/>
    <property type="molecule type" value="Genomic_DNA"/>
</dbReference>
<keyword evidence="2" id="KW-0131">Cell cycle</keyword>
<proteinExistence type="inferred from homology"/>
<dbReference type="InterPro" id="IPR038090">
    <property type="entry name" value="Cdt1_C_WH_dom_sf"/>
</dbReference>
<dbReference type="PANTHER" id="PTHR28637">
    <property type="entry name" value="DNA REPLICATION FACTOR CDT1"/>
    <property type="match status" value="1"/>
</dbReference>
<dbReference type="GO" id="GO:0030174">
    <property type="term" value="P:regulation of DNA-templated DNA replication initiation"/>
    <property type="evidence" value="ECO:0000318"/>
    <property type="project" value="GO_Central"/>
</dbReference>
<gene>
    <name evidence="5" type="ORF">KFL_006090020</name>
</gene>
<dbReference type="Pfam" id="PF08839">
    <property type="entry name" value="CDT1"/>
    <property type="match status" value="1"/>
</dbReference>
<dbReference type="GO" id="GO:0070182">
    <property type="term" value="F:DNA polymerase binding"/>
    <property type="evidence" value="ECO:0000318"/>
    <property type="project" value="GO_Central"/>
</dbReference>
<evidence type="ECO:0000256" key="3">
    <source>
        <dbReference type="SAM" id="MobiDB-lite"/>
    </source>
</evidence>
<dbReference type="OrthoDB" id="341730at2759"/>
<feature type="compositionally biased region" description="Polar residues" evidence="3">
    <location>
        <begin position="443"/>
        <end position="458"/>
    </location>
</feature>
<dbReference type="Gene3D" id="1.10.10.1420">
    <property type="entry name" value="DNA replication factor Cdt1, C-terminal WH domain"/>
    <property type="match status" value="1"/>
</dbReference>
<feature type="domain" description="CDT1 Geminin-binding" evidence="4">
    <location>
        <begin position="128"/>
        <end position="314"/>
    </location>
</feature>
<dbReference type="GO" id="GO:0071163">
    <property type="term" value="P:DNA replication preinitiation complex assembly"/>
    <property type="evidence" value="ECO:0000318"/>
    <property type="project" value="GO_Central"/>
</dbReference>
<dbReference type="SMART" id="SM01075">
    <property type="entry name" value="CDT1"/>
    <property type="match status" value="1"/>
</dbReference>
<dbReference type="OMA" id="LQPPKRC"/>
<organism evidence="5 6">
    <name type="scientific">Klebsormidium nitens</name>
    <name type="common">Green alga</name>
    <name type="synonym">Ulothrix nitens</name>
    <dbReference type="NCBI Taxonomy" id="105231"/>
    <lineage>
        <taxon>Eukaryota</taxon>
        <taxon>Viridiplantae</taxon>
        <taxon>Streptophyta</taxon>
        <taxon>Klebsormidiophyceae</taxon>
        <taxon>Klebsormidiales</taxon>
        <taxon>Klebsormidiaceae</taxon>
        <taxon>Klebsormidium</taxon>
    </lineage>
</organism>
<dbReference type="GO" id="GO:0005634">
    <property type="term" value="C:nucleus"/>
    <property type="evidence" value="ECO:0000318"/>
    <property type="project" value="GO_Central"/>
</dbReference>
<dbReference type="GO" id="GO:0000076">
    <property type="term" value="P:DNA replication checkpoint signaling"/>
    <property type="evidence" value="ECO:0000318"/>
    <property type="project" value="GO_Central"/>
</dbReference>
<dbReference type="InterPro" id="IPR014939">
    <property type="entry name" value="CDT1_Gemini-bd-like"/>
</dbReference>
<feature type="region of interest" description="Disordered" evidence="3">
    <location>
        <begin position="68"/>
        <end position="129"/>
    </location>
</feature>
<comment type="similarity">
    <text evidence="1">Belongs to the Cdt1 family.</text>
</comment>
<evidence type="ECO:0000313" key="6">
    <source>
        <dbReference type="Proteomes" id="UP000054558"/>
    </source>
</evidence>
<feature type="region of interest" description="Disordered" evidence="3">
    <location>
        <begin position="1"/>
        <end position="22"/>
    </location>
</feature>
<dbReference type="AlphaFoldDB" id="A0A1Y1IN40"/>
<protein>
    <submittedName>
        <fullName evidence="5">Putative DNA replication factor Cdt1</fullName>
    </submittedName>
</protein>
<dbReference type="InterPro" id="IPR036390">
    <property type="entry name" value="WH_DNA-bd_sf"/>
</dbReference>
<feature type="compositionally biased region" description="Low complexity" evidence="3">
    <location>
        <begin position="320"/>
        <end position="337"/>
    </location>
</feature>
<dbReference type="PANTHER" id="PTHR28637:SF1">
    <property type="entry name" value="DNA REPLICATION FACTOR CDT1"/>
    <property type="match status" value="1"/>
</dbReference>
<dbReference type="Proteomes" id="UP000054558">
    <property type="component" value="Unassembled WGS sequence"/>
</dbReference>
<reference evidence="5 6" key="1">
    <citation type="journal article" date="2014" name="Nat. Commun.">
        <title>Klebsormidium flaccidum genome reveals primary factors for plant terrestrial adaptation.</title>
        <authorList>
            <person name="Hori K."/>
            <person name="Maruyama F."/>
            <person name="Fujisawa T."/>
            <person name="Togashi T."/>
            <person name="Yamamoto N."/>
            <person name="Seo M."/>
            <person name="Sato S."/>
            <person name="Yamada T."/>
            <person name="Mori H."/>
            <person name="Tajima N."/>
            <person name="Moriyama T."/>
            <person name="Ikeuchi M."/>
            <person name="Watanabe M."/>
            <person name="Wada H."/>
            <person name="Kobayashi K."/>
            <person name="Saito M."/>
            <person name="Masuda T."/>
            <person name="Sasaki-Sekimoto Y."/>
            <person name="Mashiguchi K."/>
            <person name="Awai K."/>
            <person name="Shimojima M."/>
            <person name="Masuda S."/>
            <person name="Iwai M."/>
            <person name="Nobusawa T."/>
            <person name="Narise T."/>
            <person name="Kondo S."/>
            <person name="Saito H."/>
            <person name="Sato R."/>
            <person name="Murakawa M."/>
            <person name="Ihara Y."/>
            <person name="Oshima-Yamada Y."/>
            <person name="Ohtaka K."/>
            <person name="Satoh M."/>
            <person name="Sonobe K."/>
            <person name="Ishii M."/>
            <person name="Ohtani R."/>
            <person name="Kanamori-Sato M."/>
            <person name="Honoki R."/>
            <person name="Miyazaki D."/>
            <person name="Mochizuki H."/>
            <person name="Umetsu J."/>
            <person name="Higashi K."/>
            <person name="Shibata D."/>
            <person name="Kamiya Y."/>
            <person name="Sato N."/>
            <person name="Nakamura Y."/>
            <person name="Tabata S."/>
            <person name="Ida S."/>
            <person name="Kurokawa K."/>
            <person name="Ohta H."/>
        </authorList>
    </citation>
    <scope>NUCLEOTIDE SEQUENCE [LARGE SCALE GENOMIC DNA]</scope>
    <source>
        <strain evidence="5 6">NIES-2285</strain>
    </source>
</reference>
<accession>A0A1Y1IN40</accession>
<dbReference type="Pfam" id="PF16679">
    <property type="entry name" value="CDT1_C"/>
    <property type="match status" value="1"/>
</dbReference>
<dbReference type="GO" id="GO:0000278">
    <property type="term" value="P:mitotic cell cycle"/>
    <property type="evidence" value="ECO:0000318"/>
    <property type="project" value="GO_Central"/>
</dbReference>
<feature type="region of interest" description="Disordered" evidence="3">
    <location>
        <begin position="310"/>
        <end position="460"/>
    </location>
</feature>